<evidence type="ECO:0000256" key="4">
    <source>
        <dbReference type="ARBA" id="ARBA00022603"/>
    </source>
</evidence>
<evidence type="ECO:0000313" key="11">
    <source>
        <dbReference type="Proteomes" id="UP001253545"/>
    </source>
</evidence>
<dbReference type="PANTHER" id="PTHR42873:SF1">
    <property type="entry name" value="S-ADENOSYLMETHIONINE-DEPENDENT METHYLTRANSFERASE DOMAIN-CONTAINING PROTEIN"/>
    <property type="match status" value="1"/>
</dbReference>
<dbReference type="CDD" id="cd11572">
    <property type="entry name" value="RlmI_M_like"/>
    <property type="match status" value="1"/>
</dbReference>
<gene>
    <name evidence="10" type="ORF">RM552_05020</name>
</gene>
<evidence type="ECO:0000256" key="7">
    <source>
        <dbReference type="ARBA" id="ARBA00022884"/>
    </source>
</evidence>
<dbReference type="CDD" id="cd02440">
    <property type="entry name" value="AdoMet_MTases"/>
    <property type="match status" value="1"/>
</dbReference>
<proteinExistence type="inferred from homology"/>
<sequence>MASLVLKENREKSLLRNHPWVFDGAIEEEIGTPRSGATVDILSSSGKWLAKAAYSPHSQIRARVWSFNQDTIIDNNFFTQCIKNAISKRKAWLQKQRTNAYRIVAAESDGLPGITIDLYGDVLVIQLLSAGADKHRDKIVHSLKKIFPDYVIHERSDVAVRKKEGLEQYIETHVGVLPNTVIIQENGLKIEVDLINGHKTGFYLDQRKNRKIAGRLCRDKKVLNCFSYTGTFGLSAALNGAKSVVNLDVSESAIDTSLHNVQLNSDVLNEASITHLMVDVFEQLRVYKENKTRFDVIILDPPKFVENKNHLVRAARGYKDINRLACELLNENGCLITFSCSGLMREDLFSKIVADAAQDAGVYLSVQDRLHQDCDHTVASYFPEGHYLKGLVCIKSKFI</sequence>
<reference evidence="10 11" key="1">
    <citation type="submission" date="2023-09" db="EMBL/GenBank/DDBJ databases">
        <authorList>
            <person name="Rey-Velasco X."/>
        </authorList>
    </citation>
    <scope>NUCLEOTIDE SEQUENCE [LARGE SCALE GENOMIC DNA]</scope>
    <source>
        <strain evidence="10 11">P117</strain>
    </source>
</reference>
<dbReference type="CDD" id="cd21153">
    <property type="entry name" value="PUA_RlmI"/>
    <property type="match status" value="1"/>
</dbReference>
<dbReference type="Pfam" id="PF10672">
    <property type="entry name" value="Methyltrans_SAM"/>
    <property type="match status" value="1"/>
</dbReference>
<dbReference type="InterPro" id="IPR002478">
    <property type="entry name" value="PUA"/>
</dbReference>
<dbReference type="InterPro" id="IPR029063">
    <property type="entry name" value="SAM-dependent_MTases_sf"/>
</dbReference>
<evidence type="ECO:0000259" key="9">
    <source>
        <dbReference type="SMART" id="SM00359"/>
    </source>
</evidence>
<evidence type="ECO:0000256" key="2">
    <source>
        <dbReference type="ARBA" id="ARBA00022490"/>
    </source>
</evidence>
<dbReference type="Proteomes" id="UP001253545">
    <property type="component" value="Unassembled WGS sequence"/>
</dbReference>
<evidence type="ECO:0000313" key="10">
    <source>
        <dbReference type="EMBL" id="MDT0594200.1"/>
    </source>
</evidence>
<dbReference type="PROSITE" id="PS50890">
    <property type="entry name" value="PUA"/>
    <property type="match status" value="1"/>
</dbReference>
<dbReference type="SUPFAM" id="SSF53335">
    <property type="entry name" value="S-adenosyl-L-methionine-dependent methyltransferases"/>
    <property type="match status" value="1"/>
</dbReference>
<keyword evidence="4 10" id="KW-0489">Methyltransferase</keyword>
<keyword evidence="2" id="KW-0963">Cytoplasm</keyword>
<dbReference type="Pfam" id="PF17785">
    <property type="entry name" value="PUA_3"/>
    <property type="match status" value="1"/>
</dbReference>
<name>A0ABU2ZP75_9ALTE</name>
<dbReference type="GO" id="GO:0008168">
    <property type="term" value="F:methyltransferase activity"/>
    <property type="evidence" value="ECO:0007669"/>
    <property type="project" value="UniProtKB-KW"/>
</dbReference>
<dbReference type="Gene3D" id="3.30.750.80">
    <property type="entry name" value="RNA methyltransferase domain (HRMD) like"/>
    <property type="match status" value="1"/>
</dbReference>
<comment type="caution">
    <text evidence="10">The sequence shown here is derived from an EMBL/GenBank/DDBJ whole genome shotgun (WGS) entry which is preliminary data.</text>
</comment>
<dbReference type="InterPro" id="IPR036974">
    <property type="entry name" value="PUA_sf"/>
</dbReference>
<dbReference type="EC" id="2.1.1.-" evidence="10"/>
<keyword evidence="3" id="KW-0698">rRNA processing</keyword>
<protein>
    <submittedName>
        <fullName evidence="10">Class I SAM-dependent methyltransferase</fullName>
        <ecNumber evidence="10">2.1.1.-</ecNumber>
    </submittedName>
</protein>
<keyword evidence="7" id="KW-0694">RNA-binding</keyword>
<dbReference type="InterPro" id="IPR041532">
    <property type="entry name" value="RlmI-like_PUA"/>
</dbReference>
<dbReference type="SMART" id="SM00359">
    <property type="entry name" value="PUA"/>
    <property type="match status" value="1"/>
</dbReference>
<dbReference type="EMBL" id="JAVRHX010000001">
    <property type="protein sequence ID" value="MDT0594200.1"/>
    <property type="molecule type" value="Genomic_DNA"/>
</dbReference>
<dbReference type="InterPro" id="IPR015947">
    <property type="entry name" value="PUA-like_sf"/>
</dbReference>
<evidence type="ECO:0000256" key="1">
    <source>
        <dbReference type="ARBA" id="ARBA00004496"/>
    </source>
</evidence>
<evidence type="ECO:0000256" key="3">
    <source>
        <dbReference type="ARBA" id="ARBA00022552"/>
    </source>
</evidence>
<evidence type="ECO:0000256" key="8">
    <source>
        <dbReference type="ARBA" id="ARBA00038091"/>
    </source>
</evidence>
<keyword evidence="5 10" id="KW-0808">Transferase</keyword>
<dbReference type="RefSeq" id="WP_311367681.1">
    <property type="nucleotide sequence ID" value="NZ_JAVRHX010000001.1"/>
</dbReference>
<dbReference type="PANTHER" id="PTHR42873">
    <property type="entry name" value="RIBOSOMAL RNA LARGE SUBUNIT METHYLTRANSFERASE"/>
    <property type="match status" value="1"/>
</dbReference>
<keyword evidence="11" id="KW-1185">Reference proteome</keyword>
<dbReference type="Gene3D" id="3.40.50.150">
    <property type="entry name" value="Vaccinia Virus protein VP39"/>
    <property type="match status" value="1"/>
</dbReference>
<keyword evidence="6" id="KW-0949">S-adenosyl-L-methionine</keyword>
<evidence type="ECO:0000256" key="6">
    <source>
        <dbReference type="ARBA" id="ARBA00022691"/>
    </source>
</evidence>
<comment type="subcellular location">
    <subcellularLocation>
        <location evidence="1">Cytoplasm</location>
    </subcellularLocation>
</comment>
<evidence type="ECO:0000256" key="5">
    <source>
        <dbReference type="ARBA" id="ARBA00022679"/>
    </source>
</evidence>
<accession>A0ABU2ZP75</accession>
<dbReference type="SUPFAM" id="SSF88697">
    <property type="entry name" value="PUA domain-like"/>
    <property type="match status" value="1"/>
</dbReference>
<dbReference type="Gene3D" id="2.30.130.10">
    <property type="entry name" value="PUA domain"/>
    <property type="match status" value="1"/>
</dbReference>
<comment type="similarity">
    <text evidence="8">Belongs to the methyltransferase superfamily. RlmI family.</text>
</comment>
<feature type="domain" description="PUA" evidence="9">
    <location>
        <begin position="2"/>
        <end position="87"/>
    </location>
</feature>
<organism evidence="10 11">
    <name type="scientific">Glaciecola petra</name>
    <dbReference type="NCBI Taxonomy" id="3075602"/>
    <lineage>
        <taxon>Bacteria</taxon>
        <taxon>Pseudomonadati</taxon>
        <taxon>Pseudomonadota</taxon>
        <taxon>Gammaproteobacteria</taxon>
        <taxon>Alteromonadales</taxon>
        <taxon>Alteromonadaceae</taxon>
        <taxon>Glaciecola</taxon>
    </lineage>
</organism>
<dbReference type="InterPro" id="IPR019614">
    <property type="entry name" value="SAM-dep_methyl-trfase"/>
</dbReference>
<dbReference type="GO" id="GO:0032259">
    <property type="term" value="P:methylation"/>
    <property type="evidence" value="ECO:0007669"/>
    <property type="project" value="UniProtKB-KW"/>
</dbReference>